<keyword evidence="1" id="KW-0812">Transmembrane</keyword>
<accession>A0ABS7NPZ0</accession>
<feature type="transmembrane region" description="Helical" evidence="1">
    <location>
        <begin position="12"/>
        <end position="33"/>
    </location>
</feature>
<dbReference type="Proteomes" id="UP000766629">
    <property type="component" value="Unassembled WGS sequence"/>
</dbReference>
<evidence type="ECO:0000313" key="3">
    <source>
        <dbReference type="Proteomes" id="UP000766629"/>
    </source>
</evidence>
<name>A0ABS7NPZ0_9RHOB</name>
<keyword evidence="1" id="KW-1133">Transmembrane helix</keyword>
<proteinExistence type="predicted"/>
<sequence length="170" mass="18528">MSAAVVLAVSDYGGYFNVGLGIMLLAAFGLIGYRSLHGMNGLKNMLSVVLSFTSAIVFCHRWSDRLGASAGYGGKHCRGRVFGCPLEPQDRENRSAASFRDSCRSGNDTDFLYELKPRGCVRRLALTDAPSGMRTGKDYRAPRIVKDAALCLPPAKRICLGCFIVLNRQE</sequence>
<evidence type="ECO:0000256" key="1">
    <source>
        <dbReference type="SAM" id="Phobius"/>
    </source>
</evidence>
<dbReference type="RefSeq" id="WP_222510124.1">
    <property type="nucleotide sequence ID" value="NZ_JAHVJA010000021.1"/>
</dbReference>
<organism evidence="2 3">
    <name type="scientific">Leisingera daeponensis</name>
    <dbReference type="NCBI Taxonomy" id="405746"/>
    <lineage>
        <taxon>Bacteria</taxon>
        <taxon>Pseudomonadati</taxon>
        <taxon>Pseudomonadota</taxon>
        <taxon>Alphaproteobacteria</taxon>
        <taxon>Rhodobacterales</taxon>
        <taxon>Roseobacteraceae</taxon>
        <taxon>Leisingera</taxon>
    </lineage>
</organism>
<evidence type="ECO:0000313" key="2">
    <source>
        <dbReference type="EMBL" id="MBY6142206.1"/>
    </source>
</evidence>
<dbReference type="EMBL" id="JAHVJA010000021">
    <property type="protein sequence ID" value="MBY6142206.1"/>
    <property type="molecule type" value="Genomic_DNA"/>
</dbReference>
<reference evidence="2 3" key="1">
    <citation type="submission" date="2021-06" db="EMBL/GenBank/DDBJ databases">
        <title>50 bacteria genomes isolated from Dapeng, Shenzhen, China.</title>
        <authorList>
            <person name="Zheng W."/>
            <person name="Yu S."/>
            <person name="Huang Y."/>
        </authorList>
    </citation>
    <scope>NUCLEOTIDE SEQUENCE [LARGE SCALE GENOMIC DNA]</scope>
    <source>
        <strain evidence="2 3">DP1N14-2</strain>
    </source>
</reference>
<protein>
    <submittedName>
        <fullName evidence="2">Uncharacterized protein</fullName>
    </submittedName>
</protein>
<keyword evidence="1" id="KW-0472">Membrane</keyword>
<comment type="caution">
    <text evidence="2">The sequence shown here is derived from an EMBL/GenBank/DDBJ whole genome shotgun (WGS) entry which is preliminary data.</text>
</comment>
<gene>
    <name evidence="2" type="ORF">KUV26_22485</name>
</gene>
<keyword evidence="3" id="KW-1185">Reference proteome</keyword>